<reference evidence="1" key="1">
    <citation type="submission" date="2021-11" db="EMBL/GenBank/DDBJ databases">
        <authorList>
            <consortium name="Genoscope - CEA"/>
            <person name="William W."/>
        </authorList>
    </citation>
    <scope>NUCLEOTIDE SEQUENCE</scope>
</reference>
<feature type="non-terminal residue" evidence="1">
    <location>
        <position position="1"/>
    </location>
</feature>
<sequence length="154" mass="16844">LRHRLHVKLDSKPKVTTHTSSKHLVVDDDVVLLVQPFRQVRSVRVGRGRRRVAEELPHRFGVARHAPVGPAHRLATPVERPPRLAEADAAVVADRSLIILELGDLPEAVGARPGRLRHARPNAVVAQRPEHFQQAAAGAEAAHPSNAIARRLGV</sequence>
<evidence type="ECO:0000313" key="1">
    <source>
        <dbReference type="EMBL" id="CAH0375880.1"/>
    </source>
</evidence>
<accession>A0A8J2X2B4</accession>
<evidence type="ECO:0000313" key="2">
    <source>
        <dbReference type="Proteomes" id="UP000789595"/>
    </source>
</evidence>
<dbReference type="EMBL" id="CAKKNE010000005">
    <property type="protein sequence ID" value="CAH0375880.1"/>
    <property type="molecule type" value="Genomic_DNA"/>
</dbReference>
<protein>
    <submittedName>
        <fullName evidence="1">Uncharacterized protein</fullName>
    </submittedName>
</protein>
<gene>
    <name evidence="1" type="ORF">PECAL_5P04280</name>
</gene>
<keyword evidence="2" id="KW-1185">Reference proteome</keyword>
<proteinExistence type="predicted"/>
<dbReference type="Proteomes" id="UP000789595">
    <property type="component" value="Unassembled WGS sequence"/>
</dbReference>
<name>A0A8J2X2B4_9STRA</name>
<comment type="caution">
    <text evidence="1">The sequence shown here is derived from an EMBL/GenBank/DDBJ whole genome shotgun (WGS) entry which is preliminary data.</text>
</comment>
<organism evidence="1 2">
    <name type="scientific">Pelagomonas calceolata</name>
    <dbReference type="NCBI Taxonomy" id="35677"/>
    <lineage>
        <taxon>Eukaryota</taxon>
        <taxon>Sar</taxon>
        <taxon>Stramenopiles</taxon>
        <taxon>Ochrophyta</taxon>
        <taxon>Pelagophyceae</taxon>
        <taxon>Pelagomonadales</taxon>
        <taxon>Pelagomonadaceae</taxon>
        <taxon>Pelagomonas</taxon>
    </lineage>
</organism>
<dbReference type="AlphaFoldDB" id="A0A8J2X2B4"/>